<accession>A0A4R6TMA9</accession>
<name>A0A4R6TMA9_9FLAO</name>
<evidence type="ECO:0000256" key="1">
    <source>
        <dbReference type="SAM" id="Phobius"/>
    </source>
</evidence>
<protein>
    <submittedName>
        <fullName evidence="2">Uncharacterized protein</fullName>
    </submittedName>
</protein>
<dbReference type="AlphaFoldDB" id="A0A4R6TMA9"/>
<evidence type="ECO:0000313" key="3">
    <source>
        <dbReference type="Proteomes" id="UP000295468"/>
    </source>
</evidence>
<reference evidence="2 3" key="1">
    <citation type="submission" date="2019-03" db="EMBL/GenBank/DDBJ databases">
        <title>Genomic Encyclopedia of Archaeal and Bacterial Type Strains, Phase II (KMG-II): from individual species to whole genera.</title>
        <authorList>
            <person name="Goeker M."/>
        </authorList>
    </citation>
    <scope>NUCLEOTIDE SEQUENCE [LARGE SCALE GENOMIC DNA]</scope>
    <source>
        <strain evidence="2 3">DSM 18435</strain>
    </source>
</reference>
<feature type="transmembrane region" description="Helical" evidence="1">
    <location>
        <begin position="6"/>
        <end position="29"/>
    </location>
</feature>
<dbReference type="OrthoDB" id="1441845at2"/>
<keyword evidence="1" id="KW-1133">Transmembrane helix</keyword>
<gene>
    <name evidence="2" type="ORF">CLV82_0407</name>
</gene>
<comment type="caution">
    <text evidence="2">The sequence shown here is derived from an EMBL/GenBank/DDBJ whole genome shotgun (WGS) entry which is preliminary data.</text>
</comment>
<organism evidence="2 3">
    <name type="scientific">Zeaxanthinibacter enoshimensis</name>
    <dbReference type="NCBI Taxonomy" id="392009"/>
    <lineage>
        <taxon>Bacteria</taxon>
        <taxon>Pseudomonadati</taxon>
        <taxon>Bacteroidota</taxon>
        <taxon>Flavobacteriia</taxon>
        <taxon>Flavobacteriales</taxon>
        <taxon>Flavobacteriaceae</taxon>
        <taxon>Zeaxanthinibacter</taxon>
    </lineage>
</organism>
<sequence length="148" mass="17366">MKGKKIHWGWNVLIVVTILICIAAFIIHYKNWVRVKPEKLTVLSGIYYRELPFADLDSVAMVDRLPELERIHGFSAWSVEKGIFLDSIHPDNEISVFVDNLRYPKIRLVHKDSLLMYLNFRDTVETRKYYDYLLDKLAAAEVELPVED</sequence>
<dbReference type="RefSeq" id="WP_133642623.1">
    <property type="nucleotide sequence ID" value="NZ_SNYI01000001.1"/>
</dbReference>
<keyword evidence="1" id="KW-0812">Transmembrane</keyword>
<keyword evidence="1" id="KW-0472">Membrane</keyword>
<evidence type="ECO:0000313" key="2">
    <source>
        <dbReference type="EMBL" id="TDQ32574.1"/>
    </source>
</evidence>
<dbReference type="Proteomes" id="UP000295468">
    <property type="component" value="Unassembled WGS sequence"/>
</dbReference>
<dbReference type="EMBL" id="SNYI01000001">
    <property type="protein sequence ID" value="TDQ32574.1"/>
    <property type="molecule type" value="Genomic_DNA"/>
</dbReference>
<proteinExistence type="predicted"/>
<keyword evidence="3" id="KW-1185">Reference proteome</keyword>